<evidence type="ECO:0000256" key="4">
    <source>
        <dbReference type="ARBA" id="ARBA00022741"/>
    </source>
</evidence>
<dbReference type="Pfam" id="PF00749">
    <property type="entry name" value="tRNA-synt_1c"/>
    <property type="match status" value="1"/>
</dbReference>
<dbReference type="InterPro" id="IPR020058">
    <property type="entry name" value="Glu/Gln-tRNA-synth_Ib_cat-dom"/>
</dbReference>
<evidence type="ECO:0000259" key="10">
    <source>
        <dbReference type="Pfam" id="PF00749"/>
    </source>
</evidence>
<keyword evidence="3 9" id="KW-0436">Ligase</keyword>
<dbReference type="NCBIfam" id="TIGR00440">
    <property type="entry name" value="glnS"/>
    <property type="match status" value="1"/>
</dbReference>
<evidence type="ECO:0000256" key="9">
    <source>
        <dbReference type="RuleBase" id="RU363037"/>
    </source>
</evidence>
<dbReference type="SUPFAM" id="SSF52374">
    <property type="entry name" value="Nucleotidylyl transferase"/>
    <property type="match status" value="1"/>
</dbReference>
<comment type="catalytic activity">
    <reaction evidence="8">
        <text>tRNA(Gln) + L-glutamine + ATP = L-glutaminyl-tRNA(Gln) + AMP + diphosphate</text>
        <dbReference type="Rhea" id="RHEA:20121"/>
        <dbReference type="Rhea" id="RHEA-COMP:9662"/>
        <dbReference type="Rhea" id="RHEA-COMP:9681"/>
        <dbReference type="ChEBI" id="CHEBI:30616"/>
        <dbReference type="ChEBI" id="CHEBI:33019"/>
        <dbReference type="ChEBI" id="CHEBI:58359"/>
        <dbReference type="ChEBI" id="CHEBI:78442"/>
        <dbReference type="ChEBI" id="CHEBI:78521"/>
        <dbReference type="ChEBI" id="CHEBI:456215"/>
        <dbReference type="EC" id="6.1.1.18"/>
    </reaction>
</comment>
<dbReference type="RefSeq" id="XP_009265447.1">
    <property type="nucleotide sequence ID" value="XM_009267172.1"/>
</dbReference>
<dbReference type="PANTHER" id="PTHR43097">
    <property type="entry name" value="GLUTAMINE-TRNA LIGASE"/>
    <property type="match status" value="1"/>
</dbReference>
<dbReference type="Gene3D" id="2.40.240.10">
    <property type="entry name" value="Ribosomal Protein L25, Chain P"/>
    <property type="match status" value="2"/>
</dbReference>
<dbReference type="InterPro" id="IPR004514">
    <property type="entry name" value="Gln-tRNA-synth"/>
</dbReference>
<evidence type="ECO:0000256" key="2">
    <source>
        <dbReference type="ARBA" id="ARBA00012836"/>
    </source>
</evidence>
<keyword evidence="6 9" id="KW-0648">Protein biosynthesis</keyword>
<keyword evidence="14" id="KW-1185">Reference proteome</keyword>
<dbReference type="AlphaFoldDB" id="I7AGP3"/>
<dbReference type="KEGG" id="ero:EROM_101350"/>
<dbReference type="PANTHER" id="PTHR43097:SF4">
    <property type="entry name" value="GLUTAMINE--TRNA LIGASE"/>
    <property type="match status" value="1"/>
</dbReference>
<organism evidence="13 14">
    <name type="scientific">Encephalitozoon romaleae (strain SJ-2008)</name>
    <name type="common">Microsporidian parasite</name>
    <dbReference type="NCBI Taxonomy" id="1178016"/>
    <lineage>
        <taxon>Eukaryota</taxon>
        <taxon>Fungi</taxon>
        <taxon>Fungi incertae sedis</taxon>
        <taxon>Microsporidia</taxon>
        <taxon>Unikaryonidae</taxon>
        <taxon>Encephalitozoon</taxon>
    </lineage>
</organism>
<evidence type="ECO:0000256" key="6">
    <source>
        <dbReference type="ARBA" id="ARBA00022917"/>
    </source>
</evidence>
<keyword evidence="7 9" id="KW-0030">Aminoacyl-tRNA synthetase</keyword>
<proteinExistence type="inferred from homology"/>
<name>I7AGP3_ENCRO</name>
<dbReference type="InterPro" id="IPR020056">
    <property type="entry name" value="Rbsml_bL25/Gln-tRNA_synth_N"/>
</dbReference>
<feature type="domain" description="tRNA synthetases class I (E and Q) anti-codon binding" evidence="12">
    <location>
        <begin position="607"/>
        <end position="677"/>
    </location>
</feature>
<evidence type="ECO:0000256" key="5">
    <source>
        <dbReference type="ARBA" id="ARBA00022840"/>
    </source>
</evidence>
<dbReference type="GO" id="GO:0004819">
    <property type="term" value="F:glutamine-tRNA ligase activity"/>
    <property type="evidence" value="ECO:0007669"/>
    <property type="project" value="UniProtKB-EC"/>
</dbReference>
<dbReference type="Pfam" id="PF20974">
    <property type="entry name" value="tRNA-synt_1c_C2"/>
    <property type="match status" value="1"/>
</dbReference>
<gene>
    <name evidence="13" type="ordered locus">EROM_101350</name>
</gene>
<dbReference type="InterPro" id="IPR049437">
    <property type="entry name" value="tRNA-synt_1c_C2"/>
</dbReference>
<comment type="similarity">
    <text evidence="1 9">Belongs to the class-I aminoacyl-tRNA synthetase family.</text>
</comment>
<dbReference type="PRINTS" id="PR00987">
    <property type="entry name" value="TRNASYNTHGLU"/>
</dbReference>
<dbReference type="OrthoDB" id="10250478at2759"/>
<keyword evidence="4 9" id="KW-0547">Nucleotide-binding</keyword>
<dbReference type="EMBL" id="CP003529">
    <property type="protein sequence ID" value="AFN83950.1"/>
    <property type="molecule type" value="Genomic_DNA"/>
</dbReference>
<dbReference type="GO" id="GO:0005829">
    <property type="term" value="C:cytosol"/>
    <property type="evidence" value="ECO:0007669"/>
    <property type="project" value="TreeGrafter"/>
</dbReference>
<dbReference type="Proteomes" id="UP000010094">
    <property type="component" value="Chromosome X"/>
</dbReference>
<protein>
    <recommendedName>
        <fullName evidence="2">glutamine--tRNA ligase</fullName>
        <ecNumber evidence="2">6.1.1.18</ecNumber>
    </recommendedName>
</protein>
<dbReference type="FunFam" id="3.90.800.10:FF:000001">
    <property type="entry name" value="Glutamine--tRNA ligase"/>
    <property type="match status" value="1"/>
</dbReference>
<dbReference type="Pfam" id="PF03950">
    <property type="entry name" value="tRNA-synt_1c_C"/>
    <property type="match status" value="1"/>
</dbReference>
<sequence>MLNLDDVFERLEISSEKRCQVMKKEQVVKNMERIFLGRDFSNRLLYTLACTAPKNADVDLLANLIDGKIIKHESMLKECLRYMEKRSASVEEMAAFVKANEVSEEDIRKHIDRMRSEGLSKKDMISKARKVMPCADFKAVVEEINKVPDDADDEHIESLEGGDWLEEGEIRKLPGPGETPQVSEEIRQAHLRRTGGKVVTRFPPEPNGILHIGHVKAINLNFEYAKKFGGYTYLRYDDTNPKNEEAEYFDSIYEDVRWLGFEPYKVTASSDYFGKMTEFGFQLIKKGKAYICHLSQEEICERRREFTSNDMKVRTYLSQYRNRSVEENLRIFQEMIDGKWEEGKACLRFKMDTYTKNPLMLDLVGIRVLDAVHPTKNVKYTVYPTYEFALCVSDSLEDVTHSFCTREFFTRQESYTWLLDQLEIYKPIQWEFSRLNISNTVLSKRKLIPLVKYGIDLDDPRLFTIKGMRRRGFPPNAINAFCRSLGLTFAETTVDVKKLENFVRAELNKTSRRIMCVKDPLKVTIMNSEPCNISIPDFPGSSITRDVSFTPVIYIEKSDFMEKGDKDFLRLTPEQPVGLYKLYPIKVVKVTDDGILAERWNGVPKKFIHWVGSDSVKIEMRMYSPLWTSFTPKDSTYLEEMNKDSLEVLYGLCDKRIVGARPEDKFQFQRIGYFCVDKSTTEENIVVNLTIPLKNIV</sequence>
<dbReference type="GeneID" id="20564565"/>
<dbReference type="InterPro" id="IPR050132">
    <property type="entry name" value="Gln/Glu-tRNA_Ligase"/>
</dbReference>
<dbReference type="EC" id="6.1.1.18" evidence="2"/>
<dbReference type="InterPro" id="IPR020059">
    <property type="entry name" value="Glu/Gln-tRNA-synth_Ib_codon-bd"/>
</dbReference>
<dbReference type="InterPro" id="IPR014729">
    <property type="entry name" value="Rossmann-like_a/b/a_fold"/>
</dbReference>
<dbReference type="Gene3D" id="3.40.50.620">
    <property type="entry name" value="HUPs"/>
    <property type="match status" value="1"/>
</dbReference>
<evidence type="ECO:0000259" key="11">
    <source>
        <dbReference type="Pfam" id="PF03950"/>
    </source>
</evidence>
<evidence type="ECO:0000313" key="13">
    <source>
        <dbReference type="EMBL" id="AFN83950.1"/>
    </source>
</evidence>
<dbReference type="InterPro" id="IPR011035">
    <property type="entry name" value="Ribosomal_bL25/Gln-tRNA_synth"/>
</dbReference>
<evidence type="ECO:0000256" key="7">
    <source>
        <dbReference type="ARBA" id="ARBA00023146"/>
    </source>
</evidence>
<evidence type="ECO:0000256" key="1">
    <source>
        <dbReference type="ARBA" id="ARBA00005594"/>
    </source>
</evidence>
<dbReference type="InterPro" id="IPR000924">
    <property type="entry name" value="Glu/Gln-tRNA-synth"/>
</dbReference>
<evidence type="ECO:0000256" key="3">
    <source>
        <dbReference type="ARBA" id="ARBA00022598"/>
    </source>
</evidence>
<dbReference type="HOGENOM" id="CLU_001882_2_3_1"/>
<reference evidence="13 14" key="1">
    <citation type="journal article" date="2012" name="Proc. Natl. Acad. Sci. U.S.A.">
        <title>Gain and loss of multiple functionally related, horizontally transferred genes in the reduced genomes of two microsporidian parasites.</title>
        <authorList>
            <person name="Pombert J.-F."/>
            <person name="Selman M."/>
            <person name="Burki F."/>
            <person name="Bardell F.T."/>
            <person name="Farinelli L."/>
            <person name="Solter L.F."/>
            <person name="Whitman D.W."/>
            <person name="Weiss L.M."/>
            <person name="Corradi N."/>
            <person name="Keeling P.J."/>
        </authorList>
    </citation>
    <scope>NUCLEOTIDE SEQUENCE [LARGE SCALE GENOMIC DNA]</scope>
    <source>
        <strain evidence="13 14">SJ-2008</strain>
    </source>
</reference>
<dbReference type="VEuPathDB" id="MicrosporidiaDB:EROM_101350"/>
<dbReference type="FunFam" id="3.40.50.620:FF:000037">
    <property type="entry name" value="Glutamine--tRNA ligase cytoplasmic"/>
    <property type="match status" value="1"/>
</dbReference>
<evidence type="ECO:0000256" key="8">
    <source>
        <dbReference type="ARBA" id="ARBA00048270"/>
    </source>
</evidence>
<evidence type="ECO:0000313" key="14">
    <source>
        <dbReference type="Proteomes" id="UP000010094"/>
    </source>
</evidence>
<feature type="domain" description="Glutamyl/glutaminyl-tRNA synthetase class Ib catalytic" evidence="10">
    <location>
        <begin position="197"/>
        <end position="508"/>
    </location>
</feature>
<dbReference type="SUPFAM" id="SSF50715">
    <property type="entry name" value="Ribosomal protein L25-like"/>
    <property type="match status" value="1"/>
</dbReference>
<evidence type="ECO:0000259" key="12">
    <source>
        <dbReference type="Pfam" id="PF20974"/>
    </source>
</evidence>
<keyword evidence="5 9" id="KW-0067">ATP-binding</keyword>
<feature type="domain" description="Glutamyl/glutaminyl-tRNA synthetase class Ib anti-codon binding" evidence="11">
    <location>
        <begin position="512"/>
        <end position="593"/>
    </location>
</feature>
<dbReference type="GO" id="GO:0006425">
    <property type="term" value="P:glutaminyl-tRNA aminoacylation"/>
    <property type="evidence" value="ECO:0007669"/>
    <property type="project" value="InterPro"/>
</dbReference>
<accession>I7AGP3</accession>
<dbReference type="GO" id="GO:0005524">
    <property type="term" value="F:ATP binding"/>
    <property type="evidence" value="ECO:0007669"/>
    <property type="project" value="UniProtKB-KW"/>
</dbReference>